<keyword evidence="1" id="KW-1133">Transmembrane helix</keyword>
<reference evidence="3" key="1">
    <citation type="submission" date="2023-07" db="EMBL/GenBank/DDBJ databases">
        <title>Two novel species in the genus Flavivirga.</title>
        <authorList>
            <person name="Kwon K."/>
        </authorList>
    </citation>
    <scope>NUCLEOTIDE SEQUENCE</scope>
    <source>
        <strain evidence="3">KCTC 52353</strain>
    </source>
</reference>
<feature type="transmembrane region" description="Helical" evidence="1">
    <location>
        <begin position="216"/>
        <end position="237"/>
    </location>
</feature>
<keyword evidence="1" id="KW-0472">Membrane</keyword>
<gene>
    <name evidence="3" type="ORF">Q4Q35_02885</name>
</gene>
<keyword evidence="4" id="KW-1185">Reference proteome</keyword>
<protein>
    <submittedName>
        <fullName evidence="3">DMT family transporter</fullName>
    </submittedName>
</protein>
<feature type="transmembrane region" description="Helical" evidence="1">
    <location>
        <begin position="14"/>
        <end position="36"/>
    </location>
</feature>
<feature type="transmembrane region" description="Helical" evidence="1">
    <location>
        <begin position="180"/>
        <end position="201"/>
    </location>
</feature>
<evidence type="ECO:0000256" key="1">
    <source>
        <dbReference type="SAM" id="Phobius"/>
    </source>
</evidence>
<feature type="domain" description="EamA" evidence="2">
    <location>
        <begin position="150"/>
        <end position="289"/>
    </location>
</feature>
<dbReference type="Pfam" id="PF00892">
    <property type="entry name" value="EamA"/>
    <property type="match status" value="1"/>
</dbReference>
<dbReference type="RefSeq" id="WP_303276420.1">
    <property type="nucleotide sequence ID" value="NZ_JAUOEK010000050.1"/>
</dbReference>
<dbReference type="PANTHER" id="PTHR22911:SF79">
    <property type="entry name" value="MOBA-LIKE NTP TRANSFERASE DOMAIN-CONTAINING PROTEIN"/>
    <property type="match status" value="1"/>
</dbReference>
<evidence type="ECO:0000313" key="4">
    <source>
        <dbReference type="Proteomes" id="UP001176883"/>
    </source>
</evidence>
<dbReference type="InterPro" id="IPR037185">
    <property type="entry name" value="EmrE-like"/>
</dbReference>
<feature type="transmembrane region" description="Helical" evidence="1">
    <location>
        <begin position="123"/>
        <end position="142"/>
    </location>
</feature>
<comment type="caution">
    <text evidence="3">The sequence shown here is derived from an EMBL/GenBank/DDBJ whole genome shotgun (WGS) entry which is preliminary data.</text>
</comment>
<feature type="transmembrane region" description="Helical" evidence="1">
    <location>
        <begin position="71"/>
        <end position="91"/>
    </location>
</feature>
<feature type="transmembrane region" description="Helical" evidence="1">
    <location>
        <begin position="97"/>
        <end position="114"/>
    </location>
</feature>
<keyword evidence="1" id="KW-0812">Transmembrane</keyword>
<dbReference type="InterPro" id="IPR000620">
    <property type="entry name" value="EamA_dom"/>
</dbReference>
<feature type="transmembrane region" description="Helical" evidence="1">
    <location>
        <begin position="42"/>
        <end position="59"/>
    </location>
</feature>
<dbReference type="Proteomes" id="UP001176883">
    <property type="component" value="Unassembled WGS sequence"/>
</dbReference>
<feature type="transmembrane region" description="Helical" evidence="1">
    <location>
        <begin position="271"/>
        <end position="292"/>
    </location>
</feature>
<feature type="transmembrane region" description="Helical" evidence="1">
    <location>
        <begin position="148"/>
        <end position="168"/>
    </location>
</feature>
<evidence type="ECO:0000259" key="2">
    <source>
        <dbReference type="Pfam" id="PF00892"/>
    </source>
</evidence>
<accession>A0ABT8W6J7</accession>
<evidence type="ECO:0000313" key="3">
    <source>
        <dbReference type="EMBL" id="MDO5968740.1"/>
    </source>
</evidence>
<dbReference type="PANTHER" id="PTHR22911">
    <property type="entry name" value="ACYL-MALONYL CONDENSING ENZYME-RELATED"/>
    <property type="match status" value="1"/>
</dbReference>
<dbReference type="SUPFAM" id="SSF103481">
    <property type="entry name" value="Multidrug resistance efflux transporter EmrE"/>
    <property type="match status" value="2"/>
</dbReference>
<feature type="transmembrane region" description="Helical" evidence="1">
    <location>
        <begin position="244"/>
        <end position="265"/>
    </location>
</feature>
<organism evidence="3 4">
    <name type="scientific">Flavivirga aquimarina</name>
    <dbReference type="NCBI Taxonomy" id="2027862"/>
    <lineage>
        <taxon>Bacteria</taxon>
        <taxon>Pseudomonadati</taxon>
        <taxon>Bacteroidota</taxon>
        <taxon>Flavobacteriia</taxon>
        <taxon>Flavobacteriales</taxon>
        <taxon>Flavobacteriaceae</taxon>
        <taxon>Flavivirga</taxon>
    </lineage>
</organism>
<proteinExistence type="predicted"/>
<name>A0ABT8W6J7_9FLAO</name>
<sequence length="303" mass="34188">MDRLFHNKPKFKNYLHLHFLVFIGSFTAILGELITIKEIPLVWYRMVLASVLMFVYIKIAKVKLKITLKSVLRLSIAGIIIALHWITFFGAINASNISIALAMFSTGAFFTSFIEPVIYKRPIIWYEILFGIIVVIGVFIITQSEMKYLKGILLGISSALFSSLFAVLNGKFLTKHTATVISFYEFLSGVIFISIYILFFGDGFSLDFFKISTSDFGYLFILASICTAYAFIAAVYVMKLISPYTVMLTYNLEPVYGIIMAIILFPDKEQMSASFYYGAIVVVAAVILNGILKNSIKLKRKQT</sequence>
<dbReference type="EMBL" id="JAUOEK010000050">
    <property type="protein sequence ID" value="MDO5968740.1"/>
    <property type="molecule type" value="Genomic_DNA"/>
</dbReference>